<evidence type="ECO:0000313" key="3">
    <source>
        <dbReference type="Proteomes" id="UP000587760"/>
    </source>
</evidence>
<protein>
    <submittedName>
        <fullName evidence="2">Putative Fe-Mo cluster-binding NifX family protein</fullName>
    </submittedName>
</protein>
<dbReference type="PANTHER" id="PTHR42983">
    <property type="entry name" value="DINITROGENASE IRON-MOLYBDENUM COFACTOR PROTEIN-RELATED"/>
    <property type="match status" value="1"/>
</dbReference>
<reference evidence="2 3" key="1">
    <citation type="submission" date="2020-08" db="EMBL/GenBank/DDBJ databases">
        <title>Genomic Encyclopedia of Type Strains, Phase IV (KMG-IV): sequencing the most valuable type-strain genomes for metagenomic binning, comparative biology and taxonomic classification.</title>
        <authorList>
            <person name="Goeker M."/>
        </authorList>
    </citation>
    <scope>NUCLEOTIDE SEQUENCE [LARGE SCALE GENOMIC DNA]</scope>
    <source>
        <strain evidence="2 3">DSM 2461</strain>
    </source>
</reference>
<feature type="domain" description="Dinitrogenase iron-molybdenum cofactor biosynthesis" evidence="1">
    <location>
        <begin position="16"/>
        <end position="102"/>
    </location>
</feature>
<dbReference type="Pfam" id="PF02579">
    <property type="entry name" value="Nitro_FeMo-Co"/>
    <property type="match status" value="1"/>
</dbReference>
<accession>A0A841RHL3</accession>
<dbReference type="Gene3D" id="3.30.420.130">
    <property type="entry name" value="Dinitrogenase iron-molybdenum cofactor biosynthesis domain"/>
    <property type="match status" value="1"/>
</dbReference>
<dbReference type="RefSeq" id="WP_184748030.1">
    <property type="nucleotide sequence ID" value="NZ_JACHGJ010000008.1"/>
</dbReference>
<dbReference type="SUPFAM" id="SSF53146">
    <property type="entry name" value="Nitrogenase accessory factor-like"/>
    <property type="match status" value="1"/>
</dbReference>
<dbReference type="Proteomes" id="UP000587760">
    <property type="component" value="Unassembled WGS sequence"/>
</dbReference>
<keyword evidence="3" id="KW-1185">Reference proteome</keyword>
<name>A0A841RHL3_9SPIO</name>
<sequence length="119" mass="12585">MSDYDMRVAFPTNDRASVEEHFGHAKEFAFANVKDGQVVSTEYLTPPPHAPGVIPAFVGDNGATAIITGGMGGMAINLFKQRGVEVILGAKGSIDETLATYISGNLDSTGSACEHDHHH</sequence>
<dbReference type="InterPro" id="IPR036105">
    <property type="entry name" value="DiNase_FeMo-co_biosyn_sf"/>
</dbReference>
<dbReference type="InterPro" id="IPR003731">
    <property type="entry name" value="Di-Nase_FeMo-co_biosynth"/>
</dbReference>
<comment type="caution">
    <text evidence="2">The sequence shown here is derived from an EMBL/GenBank/DDBJ whole genome shotgun (WGS) entry which is preliminary data.</text>
</comment>
<dbReference type="AlphaFoldDB" id="A0A841RHL3"/>
<evidence type="ECO:0000313" key="2">
    <source>
        <dbReference type="EMBL" id="MBB6481792.1"/>
    </source>
</evidence>
<proteinExistence type="predicted"/>
<dbReference type="PANTHER" id="PTHR42983:SF1">
    <property type="entry name" value="IRON-MOLYBDENUM PROTEIN"/>
    <property type="match status" value="1"/>
</dbReference>
<dbReference type="CDD" id="cd00851">
    <property type="entry name" value="MTH1175"/>
    <property type="match status" value="1"/>
</dbReference>
<dbReference type="EMBL" id="JACHGJ010000008">
    <property type="protein sequence ID" value="MBB6481792.1"/>
    <property type="molecule type" value="Genomic_DNA"/>
</dbReference>
<dbReference type="InterPro" id="IPR033913">
    <property type="entry name" value="MTH1175_dom"/>
</dbReference>
<organism evidence="2 3">
    <name type="scientific">Spirochaeta isovalerica</name>
    <dbReference type="NCBI Taxonomy" id="150"/>
    <lineage>
        <taxon>Bacteria</taxon>
        <taxon>Pseudomonadati</taxon>
        <taxon>Spirochaetota</taxon>
        <taxon>Spirochaetia</taxon>
        <taxon>Spirochaetales</taxon>
        <taxon>Spirochaetaceae</taxon>
        <taxon>Spirochaeta</taxon>
    </lineage>
</organism>
<evidence type="ECO:0000259" key="1">
    <source>
        <dbReference type="Pfam" id="PF02579"/>
    </source>
</evidence>
<gene>
    <name evidence="2" type="ORF">HNR50_003473</name>
</gene>